<comment type="caution">
    <text evidence="7">The sequence shown here is derived from an EMBL/GenBank/DDBJ whole genome shotgun (WGS) entry which is preliminary data.</text>
</comment>
<dbReference type="InterPro" id="IPR013154">
    <property type="entry name" value="ADH-like_N"/>
</dbReference>
<dbReference type="InterPro" id="IPR047109">
    <property type="entry name" value="CAD-like"/>
</dbReference>
<evidence type="ECO:0000313" key="7">
    <source>
        <dbReference type="EMBL" id="KAL3795732.1"/>
    </source>
</evidence>
<keyword evidence="4" id="KW-0560">Oxidoreductase</keyword>
<dbReference type="InterPro" id="IPR020843">
    <property type="entry name" value="ER"/>
</dbReference>
<dbReference type="InterPro" id="IPR011032">
    <property type="entry name" value="GroES-like_sf"/>
</dbReference>
<gene>
    <name evidence="7" type="ORF">ACHAW5_004502</name>
</gene>
<evidence type="ECO:0000256" key="3">
    <source>
        <dbReference type="ARBA" id="ARBA00022833"/>
    </source>
</evidence>
<keyword evidence="8" id="KW-1185">Reference proteome</keyword>
<feature type="domain" description="Enoyl reductase (ER)" evidence="6">
    <location>
        <begin position="21"/>
        <end position="358"/>
    </location>
</feature>
<dbReference type="Gene3D" id="3.90.180.10">
    <property type="entry name" value="Medium-chain alcohol dehydrogenases, catalytic domain"/>
    <property type="match status" value="1"/>
</dbReference>
<dbReference type="GO" id="GO:0046872">
    <property type="term" value="F:metal ion binding"/>
    <property type="evidence" value="ECO:0007669"/>
    <property type="project" value="UniProtKB-KW"/>
</dbReference>
<dbReference type="InterPro" id="IPR036291">
    <property type="entry name" value="NAD(P)-bd_dom_sf"/>
</dbReference>
<comment type="cofactor">
    <cofactor evidence="1 5">
        <name>Zn(2+)</name>
        <dbReference type="ChEBI" id="CHEBI:29105"/>
    </cofactor>
</comment>
<keyword evidence="3 5" id="KW-0862">Zinc</keyword>
<dbReference type="PANTHER" id="PTHR42683">
    <property type="entry name" value="ALDEHYDE REDUCTASE"/>
    <property type="match status" value="1"/>
</dbReference>
<keyword evidence="2 5" id="KW-0479">Metal-binding</keyword>
<dbReference type="GO" id="GO:0016491">
    <property type="term" value="F:oxidoreductase activity"/>
    <property type="evidence" value="ECO:0007669"/>
    <property type="project" value="UniProtKB-KW"/>
</dbReference>
<name>A0ABD3Q5W6_9STRA</name>
<evidence type="ECO:0000256" key="4">
    <source>
        <dbReference type="ARBA" id="ARBA00023002"/>
    </source>
</evidence>
<evidence type="ECO:0000313" key="8">
    <source>
        <dbReference type="Proteomes" id="UP001530315"/>
    </source>
</evidence>
<dbReference type="SUPFAM" id="SSF50129">
    <property type="entry name" value="GroES-like"/>
    <property type="match status" value="1"/>
</dbReference>
<evidence type="ECO:0000259" key="6">
    <source>
        <dbReference type="SMART" id="SM00829"/>
    </source>
</evidence>
<dbReference type="SMART" id="SM00829">
    <property type="entry name" value="PKS_ER"/>
    <property type="match status" value="1"/>
</dbReference>
<evidence type="ECO:0000256" key="2">
    <source>
        <dbReference type="ARBA" id="ARBA00022723"/>
    </source>
</evidence>
<evidence type="ECO:0000256" key="5">
    <source>
        <dbReference type="RuleBase" id="RU361277"/>
    </source>
</evidence>
<dbReference type="FunFam" id="3.40.50.720:FF:000022">
    <property type="entry name" value="Cinnamyl alcohol dehydrogenase"/>
    <property type="match status" value="1"/>
</dbReference>
<dbReference type="Proteomes" id="UP001530315">
    <property type="component" value="Unassembled WGS sequence"/>
</dbReference>
<protein>
    <recommendedName>
        <fullName evidence="6">Enoyl reductase (ER) domain-containing protein</fullName>
    </recommendedName>
</protein>
<dbReference type="InterPro" id="IPR002328">
    <property type="entry name" value="ADH_Zn_CS"/>
</dbReference>
<dbReference type="Pfam" id="PF00107">
    <property type="entry name" value="ADH_zinc_N"/>
    <property type="match status" value="1"/>
</dbReference>
<evidence type="ECO:0000256" key="1">
    <source>
        <dbReference type="ARBA" id="ARBA00001947"/>
    </source>
</evidence>
<organism evidence="7 8">
    <name type="scientific">Stephanodiscus triporus</name>
    <dbReference type="NCBI Taxonomy" id="2934178"/>
    <lineage>
        <taxon>Eukaryota</taxon>
        <taxon>Sar</taxon>
        <taxon>Stramenopiles</taxon>
        <taxon>Ochrophyta</taxon>
        <taxon>Bacillariophyta</taxon>
        <taxon>Coscinodiscophyceae</taxon>
        <taxon>Thalassiosirophycidae</taxon>
        <taxon>Stephanodiscales</taxon>
        <taxon>Stephanodiscaceae</taxon>
        <taxon>Stephanodiscus</taxon>
    </lineage>
</organism>
<dbReference type="SUPFAM" id="SSF51735">
    <property type="entry name" value="NAD(P)-binding Rossmann-fold domains"/>
    <property type="match status" value="1"/>
</dbReference>
<comment type="similarity">
    <text evidence="5">Belongs to the zinc-containing alcohol dehydrogenase family.</text>
</comment>
<dbReference type="InterPro" id="IPR013149">
    <property type="entry name" value="ADH-like_C"/>
</dbReference>
<proteinExistence type="inferred from homology"/>
<dbReference type="AlphaFoldDB" id="A0ABD3Q5W6"/>
<sequence length="361" mass="37780">MTTTTAAPTTTTKAYVIDKAGAEPTLQTITLAALGPDEVEIDMQYCGLCHTDCHMRNNDWGISTYPMVAGHEGTGVVSKVGTRVAELKVGDAVGIGWIRNSCKQCDACLVGKDNLCGAYYQGTYLGEGAGGWGRGGCQLQGCFAKVMHVDARFAYKLPAGIALDAGAPLLCAGVTVWEPIVNFVKPGTRLGVVSLGGLGHMAVKLGSAVGAEVTVLSSSANKAKQSAEMGAHHFVQYTRQGELEACAAKFDVIIDTCPAKLDLDAILGCLKFGGTYVRVGIPHKEAQTVSTGLIPLIFTGKKIAGSIVSGSANTNAMLRLAASHNIACDVKVVPFTELTSTMDALSKGEAGGHFRYVMKWD</sequence>
<dbReference type="PROSITE" id="PS00059">
    <property type="entry name" value="ADH_ZINC"/>
    <property type="match status" value="1"/>
</dbReference>
<reference evidence="7 8" key="1">
    <citation type="submission" date="2024-10" db="EMBL/GenBank/DDBJ databases">
        <title>Updated reference genomes for cyclostephanoid diatoms.</title>
        <authorList>
            <person name="Roberts W.R."/>
            <person name="Alverson A.J."/>
        </authorList>
    </citation>
    <scope>NUCLEOTIDE SEQUENCE [LARGE SCALE GENOMIC DNA]</scope>
    <source>
        <strain evidence="7 8">AJA276-08</strain>
    </source>
</reference>
<dbReference type="CDD" id="cd05283">
    <property type="entry name" value="CAD1"/>
    <property type="match status" value="1"/>
</dbReference>
<dbReference type="Gene3D" id="3.40.50.720">
    <property type="entry name" value="NAD(P)-binding Rossmann-like Domain"/>
    <property type="match status" value="1"/>
</dbReference>
<dbReference type="Pfam" id="PF08240">
    <property type="entry name" value="ADH_N"/>
    <property type="match status" value="1"/>
</dbReference>
<dbReference type="EMBL" id="JALLAZ020000413">
    <property type="protein sequence ID" value="KAL3795732.1"/>
    <property type="molecule type" value="Genomic_DNA"/>
</dbReference>
<accession>A0ABD3Q5W6</accession>